<dbReference type="InterPro" id="IPR018117">
    <property type="entry name" value="C5_DNA_meth_AS"/>
</dbReference>
<dbReference type="Pfam" id="PF00145">
    <property type="entry name" value="DNA_methylase"/>
    <property type="match status" value="1"/>
</dbReference>
<keyword evidence="2 6" id="KW-0808">Transferase</keyword>
<proteinExistence type="inferred from homology"/>
<evidence type="ECO:0000256" key="3">
    <source>
        <dbReference type="ARBA" id="ARBA00022691"/>
    </source>
</evidence>
<dbReference type="NCBIfam" id="TIGR00675">
    <property type="entry name" value="dcm"/>
    <property type="match status" value="1"/>
</dbReference>
<feature type="active site" evidence="6">
    <location>
        <position position="96"/>
    </location>
</feature>
<dbReference type="InterPro" id="IPR029063">
    <property type="entry name" value="SAM-dependent_MTases_sf"/>
</dbReference>
<protein>
    <recommendedName>
        <fullName evidence="8">Cytosine-specific methyltransferase</fullName>
        <ecNumber evidence="8">2.1.1.37</ecNumber>
    </recommendedName>
</protein>
<dbReference type="GO" id="GO:0044027">
    <property type="term" value="P:negative regulation of gene expression via chromosomal CpG island methylation"/>
    <property type="evidence" value="ECO:0007669"/>
    <property type="project" value="TreeGrafter"/>
</dbReference>
<keyword evidence="10" id="KW-1185">Reference proteome</keyword>
<dbReference type="GO" id="GO:0009307">
    <property type="term" value="P:DNA restriction-modification system"/>
    <property type="evidence" value="ECO:0007669"/>
    <property type="project" value="UniProtKB-KW"/>
</dbReference>
<dbReference type="Proteomes" id="UP000600139">
    <property type="component" value="Unassembled WGS sequence"/>
</dbReference>
<keyword evidence="3 6" id="KW-0949">S-adenosyl-L-methionine</keyword>
<organism evidence="9 10">
    <name type="scientific">Luteolibacter yonseiensis</name>
    <dbReference type="NCBI Taxonomy" id="1144680"/>
    <lineage>
        <taxon>Bacteria</taxon>
        <taxon>Pseudomonadati</taxon>
        <taxon>Verrucomicrobiota</taxon>
        <taxon>Verrucomicrobiia</taxon>
        <taxon>Verrucomicrobiales</taxon>
        <taxon>Verrucomicrobiaceae</taxon>
        <taxon>Luteolibacter</taxon>
    </lineage>
</organism>
<accession>A0A934R5N6</accession>
<evidence type="ECO:0000256" key="7">
    <source>
        <dbReference type="RuleBase" id="RU000416"/>
    </source>
</evidence>
<sequence>MTRMLSSGLGPSAKEVPSQAHFVGIDLFCGAGGMTLGAQMAGIEVIYAVEKCPHAAATYRLNFPKIPLYTGDIRKLRMLPKKSKGVKSILFGGPPCQGFSTSNQRTRNSQNPNNWLFQEFIRMVQMWNPDYIVMENVKGITETEGGSFLETALNTFKMAGYKMSFSLLNAVDFGVPQRRTRAFFVGARNGGEFVYPCPTTLSEIPVLQAISDLPVLENGACVDEMDYRCKAESAYAKRLRKGANRVTGNIVTKNCKQVIDRYSYVPHGGNWEDIPESLFGNYADRSRCHTGIYKRLDPKKASVVIGNFRKNMLIHPYENRGLSVREAARIQSVPDHFLFSGSIGFQQQQVGNMVPPILAKEVFNRFF</sequence>
<evidence type="ECO:0000256" key="5">
    <source>
        <dbReference type="ARBA" id="ARBA00047422"/>
    </source>
</evidence>
<dbReference type="PROSITE" id="PS00094">
    <property type="entry name" value="C5_MTASE_1"/>
    <property type="match status" value="1"/>
</dbReference>
<dbReference type="Gene3D" id="3.40.50.150">
    <property type="entry name" value="Vaccinia Virus protein VP39"/>
    <property type="match status" value="1"/>
</dbReference>
<evidence type="ECO:0000313" key="10">
    <source>
        <dbReference type="Proteomes" id="UP000600139"/>
    </source>
</evidence>
<keyword evidence="1 6" id="KW-0489">Methyltransferase</keyword>
<dbReference type="GO" id="GO:0032259">
    <property type="term" value="P:methylation"/>
    <property type="evidence" value="ECO:0007669"/>
    <property type="project" value="UniProtKB-KW"/>
</dbReference>
<dbReference type="AlphaFoldDB" id="A0A934R5N6"/>
<evidence type="ECO:0000256" key="4">
    <source>
        <dbReference type="ARBA" id="ARBA00022747"/>
    </source>
</evidence>
<dbReference type="GO" id="GO:0003886">
    <property type="term" value="F:DNA (cytosine-5-)-methyltransferase activity"/>
    <property type="evidence" value="ECO:0007669"/>
    <property type="project" value="UniProtKB-EC"/>
</dbReference>
<dbReference type="PANTHER" id="PTHR10629">
    <property type="entry name" value="CYTOSINE-SPECIFIC METHYLTRANSFERASE"/>
    <property type="match status" value="1"/>
</dbReference>
<dbReference type="PRINTS" id="PR00105">
    <property type="entry name" value="C5METTRFRASE"/>
</dbReference>
<evidence type="ECO:0000256" key="8">
    <source>
        <dbReference type="RuleBase" id="RU000417"/>
    </source>
</evidence>
<comment type="caution">
    <text evidence="9">The sequence shown here is derived from an EMBL/GenBank/DDBJ whole genome shotgun (WGS) entry which is preliminary data.</text>
</comment>
<evidence type="ECO:0000256" key="2">
    <source>
        <dbReference type="ARBA" id="ARBA00022679"/>
    </source>
</evidence>
<dbReference type="Gene3D" id="3.90.120.10">
    <property type="entry name" value="DNA Methylase, subunit A, domain 2"/>
    <property type="match status" value="1"/>
</dbReference>
<gene>
    <name evidence="9" type="ORF">JIN84_14550</name>
</gene>
<dbReference type="EMBL" id="JAENIK010000011">
    <property type="protein sequence ID" value="MBK1816842.1"/>
    <property type="molecule type" value="Genomic_DNA"/>
</dbReference>
<dbReference type="PANTHER" id="PTHR10629:SF52">
    <property type="entry name" value="DNA (CYTOSINE-5)-METHYLTRANSFERASE 1"/>
    <property type="match status" value="1"/>
</dbReference>
<evidence type="ECO:0000313" key="9">
    <source>
        <dbReference type="EMBL" id="MBK1816842.1"/>
    </source>
</evidence>
<name>A0A934R5N6_9BACT</name>
<keyword evidence="4" id="KW-0680">Restriction system</keyword>
<dbReference type="InterPro" id="IPR050390">
    <property type="entry name" value="C5-Methyltransferase"/>
</dbReference>
<reference evidence="9" key="1">
    <citation type="submission" date="2021-01" db="EMBL/GenBank/DDBJ databases">
        <title>Modified the classification status of verrucomicrobia.</title>
        <authorList>
            <person name="Feng X."/>
        </authorList>
    </citation>
    <scope>NUCLEOTIDE SEQUENCE</scope>
    <source>
        <strain evidence="9">JCM 18052</strain>
    </source>
</reference>
<evidence type="ECO:0000256" key="1">
    <source>
        <dbReference type="ARBA" id="ARBA00022603"/>
    </source>
</evidence>
<dbReference type="InterPro" id="IPR001525">
    <property type="entry name" value="C5_MeTfrase"/>
</dbReference>
<dbReference type="SUPFAM" id="SSF53335">
    <property type="entry name" value="S-adenosyl-L-methionine-dependent methyltransferases"/>
    <property type="match status" value="1"/>
</dbReference>
<evidence type="ECO:0000256" key="6">
    <source>
        <dbReference type="PROSITE-ProRule" id="PRU01016"/>
    </source>
</evidence>
<comment type="catalytic activity">
    <reaction evidence="5 8">
        <text>a 2'-deoxycytidine in DNA + S-adenosyl-L-methionine = a 5-methyl-2'-deoxycytidine in DNA + S-adenosyl-L-homocysteine + H(+)</text>
        <dbReference type="Rhea" id="RHEA:13681"/>
        <dbReference type="Rhea" id="RHEA-COMP:11369"/>
        <dbReference type="Rhea" id="RHEA-COMP:11370"/>
        <dbReference type="ChEBI" id="CHEBI:15378"/>
        <dbReference type="ChEBI" id="CHEBI:57856"/>
        <dbReference type="ChEBI" id="CHEBI:59789"/>
        <dbReference type="ChEBI" id="CHEBI:85452"/>
        <dbReference type="ChEBI" id="CHEBI:85454"/>
        <dbReference type="EC" id="2.1.1.37"/>
    </reaction>
</comment>
<dbReference type="GO" id="GO:0003677">
    <property type="term" value="F:DNA binding"/>
    <property type="evidence" value="ECO:0007669"/>
    <property type="project" value="TreeGrafter"/>
</dbReference>
<dbReference type="PROSITE" id="PS51679">
    <property type="entry name" value="SAM_MT_C5"/>
    <property type="match status" value="1"/>
</dbReference>
<dbReference type="RefSeq" id="WP_200351767.1">
    <property type="nucleotide sequence ID" value="NZ_BAABHZ010000006.1"/>
</dbReference>
<comment type="similarity">
    <text evidence="6 7">Belongs to the class I-like SAM-binding methyltransferase superfamily. C5-methyltransferase family.</text>
</comment>
<dbReference type="EC" id="2.1.1.37" evidence="8"/>